<dbReference type="GO" id="GO:0009686">
    <property type="term" value="P:gibberellin biosynthetic process"/>
    <property type="evidence" value="ECO:0007669"/>
    <property type="project" value="UniProtKB-ARBA"/>
</dbReference>
<gene>
    <name evidence="10" type="ORF">RJT34_00770</name>
</gene>
<dbReference type="EMBL" id="JAYKXN010000001">
    <property type="protein sequence ID" value="KAK7316938.1"/>
    <property type="molecule type" value="Genomic_DNA"/>
</dbReference>
<sequence>MEEELLMSDSEIKASRTIRLILLSFGFPIDLTSFVRQHSVWEYPVGTYKNVSGSDRALCHDCPPQGLPHRVLYIPVRGAVAETPCLYKCISDRYHMPNCYTSAEFYTEFLIWKPIVGHRRAWSSIVGIYHLENVSLLTSYIYRVASIYVVCKYMSPLMELSASNIVLSPASSSDSKDENNNEGFVFDSNMLQKQGNMMPKEFIWPSGDLAINTTQEELKEPLVDLAIMRNGDEEAIANAAEVVRRACLKHGFFQVVNHGVEPELIDAAYNEIDSIFKLPLSKKLSAKRKPGGVSGYSGAHADRYSSKLPWKETFSFLFNHQSISNSQIVDYFNSVLGEDLHQTGRVYQKYCEAMKELSLIIMELLAISLGVDRLHYRRFFQDGDSIMRCNYYPPCTSSTLTLGTGPHTDPTSLTILHQDQVGGLQVFSDNKWLAVRPRSQALVINIGDTFMALSNGRYKSCLHRALVNTYKERRSLVFFVCPRDDKTVKPPENLLCKNEGRKYPDFTWSNLFEFTQNHYRADVATLQSFIHWQSNNS</sequence>
<comment type="pathway">
    <text evidence="2">Hormone biosynthesis.</text>
</comment>
<dbReference type="PRINTS" id="PR00682">
    <property type="entry name" value="IPNSYNTHASE"/>
</dbReference>
<keyword evidence="11" id="KW-1185">Reference proteome</keyword>
<comment type="cofactor">
    <cofactor evidence="1">
        <name>L-ascorbate</name>
        <dbReference type="ChEBI" id="CHEBI:38290"/>
    </cofactor>
</comment>
<dbReference type="Gene3D" id="2.60.120.330">
    <property type="entry name" value="B-lactam Antibiotic, Isopenicillin N Synthase, Chain"/>
    <property type="match status" value="1"/>
</dbReference>
<name>A0AAN9Q2Y0_CLITE</name>
<comment type="similarity">
    <text evidence="7">Belongs to the iron/ascorbate-dependent oxidoreductase family. GA20OX subfamily.</text>
</comment>
<keyword evidence="3" id="KW-0479">Metal-binding</keyword>
<accession>A0AAN9Q2Y0</accession>
<dbReference type="InterPro" id="IPR050231">
    <property type="entry name" value="Iron_ascorbate_oxido_reductase"/>
</dbReference>
<comment type="pathway">
    <text evidence="6">Plant hormone biosynthesis; gibberellin biosynthesis.</text>
</comment>
<evidence type="ECO:0000256" key="7">
    <source>
        <dbReference type="ARBA" id="ARBA00043997"/>
    </source>
</evidence>
<evidence type="ECO:0000256" key="6">
    <source>
        <dbReference type="ARBA" id="ARBA00037909"/>
    </source>
</evidence>
<dbReference type="InterPro" id="IPR044861">
    <property type="entry name" value="IPNS-like_FE2OG_OXY"/>
</dbReference>
<comment type="catalytic activity">
    <reaction evidence="8">
        <text>gibberellin A12 + 2 2-oxoglutarate + 3 O2 + H(+) = gibberellin A9 + 2 succinate + 3 CO2 + 2 H2O</text>
        <dbReference type="Rhea" id="RHEA:60772"/>
        <dbReference type="ChEBI" id="CHEBI:15377"/>
        <dbReference type="ChEBI" id="CHEBI:15378"/>
        <dbReference type="ChEBI" id="CHEBI:15379"/>
        <dbReference type="ChEBI" id="CHEBI:16526"/>
        <dbReference type="ChEBI" id="CHEBI:16810"/>
        <dbReference type="ChEBI" id="CHEBI:30031"/>
        <dbReference type="ChEBI" id="CHEBI:58627"/>
        <dbReference type="ChEBI" id="CHEBI:73255"/>
    </reaction>
    <physiologicalReaction direction="left-to-right" evidence="8">
        <dbReference type="Rhea" id="RHEA:60773"/>
    </physiologicalReaction>
</comment>
<evidence type="ECO:0000256" key="1">
    <source>
        <dbReference type="ARBA" id="ARBA00001961"/>
    </source>
</evidence>
<dbReference type="Pfam" id="PF26010">
    <property type="entry name" value="DUF8003"/>
    <property type="match status" value="1"/>
</dbReference>
<dbReference type="Pfam" id="PF14226">
    <property type="entry name" value="DIOX_N"/>
    <property type="match status" value="1"/>
</dbReference>
<evidence type="ECO:0000256" key="8">
    <source>
        <dbReference type="ARBA" id="ARBA00050508"/>
    </source>
</evidence>
<evidence type="ECO:0000256" key="4">
    <source>
        <dbReference type="ARBA" id="ARBA00023002"/>
    </source>
</evidence>
<dbReference type="Pfam" id="PF03171">
    <property type="entry name" value="2OG-FeII_Oxy"/>
    <property type="match status" value="1"/>
</dbReference>
<dbReference type="GO" id="GO:0046872">
    <property type="term" value="F:metal ion binding"/>
    <property type="evidence" value="ECO:0007669"/>
    <property type="project" value="UniProtKB-KW"/>
</dbReference>
<dbReference type="InterPro" id="IPR005123">
    <property type="entry name" value="Oxoglu/Fe-dep_dioxygenase_dom"/>
</dbReference>
<dbReference type="AlphaFoldDB" id="A0AAN9Q2Y0"/>
<reference evidence="10 11" key="1">
    <citation type="submission" date="2024-01" db="EMBL/GenBank/DDBJ databases">
        <title>The genomes of 5 underutilized Papilionoideae crops provide insights into root nodulation and disease resistance.</title>
        <authorList>
            <person name="Yuan L."/>
        </authorList>
    </citation>
    <scope>NUCLEOTIDE SEQUENCE [LARGE SCALE GENOMIC DNA]</scope>
    <source>
        <strain evidence="10">LY-2023</strain>
        <tissue evidence="10">Leaf</tissue>
    </source>
</reference>
<dbReference type="PROSITE" id="PS51471">
    <property type="entry name" value="FE2OG_OXY"/>
    <property type="match status" value="1"/>
</dbReference>
<evidence type="ECO:0000313" key="11">
    <source>
        <dbReference type="Proteomes" id="UP001359559"/>
    </source>
</evidence>
<comment type="caution">
    <text evidence="10">The sequence shown here is derived from an EMBL/GenBank/DDBJ whole genome shotgun (WGS) entry which is preliminary data.</text>
</comment>
<dbReference type="InterPro" id="IPR027443">
    <property type="entry name" value="IPNS-like_sf"/>
</dbReference>
<keyword evidence="5" id="KW-0408">Iron</keyword>
<protein>
    <recommendedName>
        <fullName evidence="9">Fe2OG dioxygenase domain-containing protein</fullName>
    </recommendedName>
</protein>
<evidence type="ECO:0000256" key="5">
    <source>
        <dbReference type="ARBA" id="ARBA00023004"/>
    </source>
</evidence>
<dbReference type="PANTHER" id="PTHR47990">
    <property type="entry name" value="2-OXOGLUTARATE (2OG) AND FE(II)-DEPENDENT OXYGENASE SUPERFAMILY PROTEIN-RELATED"/>
    <property type="match status" value="1"/>
</dbReference>
<dbReference type="GO" id="GO:0045544">
    <property type="term" value="F:gibberellin 20-oxidase activity"/>
    <property type="evidence" value="ECO:0007669"/>
    <property type="project" value="UniProtKB-ARBA"/>
</dbReference>
<dbReference type="InterPro" id="IPR058316">
    <property type="entry name" value="DUF8003"/>
</dbReference>
<evidence type="ECO:0000259" key="9">
    <source>
        <dbReference type="PROSITE" id="PS51471"/>
    </source>
</evidence>
<evidence type="ECO:0000256" key="3">
    <source>
        <dbReference type="ARBA" id="ARBA00022723"/>
    </source>
</evidence>
<evidence type="ECO:0000313" key="10">
    <source>
        <dbReference type="EMBL" id="KAK7316938.1"/>
    </source>
</evidence>
<dbReference type="InterPro" id="IPR026992">
    <property type="entry name" value="DIOX_N"/>
</dbReference>
<organism evidence="10 11">
    <name type="scientific">Clitoria ternatea</name>
    <name type="common">Butterfly pea</name>
    <dbReference type="NCBI Taxonomy" id="43366"/>
    <lineage>
        <taxon>Eukaryota</taxon>
        <taxon>Viridiplantae</taxon>
        <taxon>Streptophyta</taxon>
        <taxon>Embryophyta</taxon>
        <taxon>Tracheophyta</taxon>
        <taxon>Spermatophyta</taxon>
        <taxon>Magnoliopsida</taxon>
        <taxon>eudicotyledons</taxon>
        <taxon>Gunneridae</taxon>
        <taxon>Pentapetalae</taxon>
        <taxon>rosids</taxon>
        <taxon>fabids</taxon>
        <taxon>Fabales</taxon>
        <taxon>Fabaceae</taxon>
        <taxon>Papilionoideae</taxon>
        <taxon>50 kb inversion clade</taxon>
        <taxon>NPAAA clade</taxon>
        <taxon>indigoferoid/millettioid clade</taxon>
        <taxon>Phaseoleae</taxon>
        <taxon>Clitoria</taxon>
    </lineage>
</organism>
<dbReference type="Proteomes" id="UP001359559">
    <property type="component" value="Unassembled WGS sequence"/>
</dbReference>
<dbReference type="FunFam" id="2.60.120.330:FF:000003">
    <property type="entry name" value="Gibberellin 20 oxidase 2"/>
    <property type="match status" value="1"/>
</dbReference>
<keyword evidence="4" id="KW-0560">Oxidoreductase</keyword>
<proteinExistence type="inferred from homology"/>
<feature type="domain" description="Fe2OG dioxygenase" evidence="9">
    <location>
        <begin position="382"/>
        <end position="482"/>
    </location>
</feature>
<dbReference type="SUPFAM" id="SSF51197">
    <property type="entry name" value="Clavaminate synthase-like"/>
    <property type="match status" value="1"/>
</dbReference>
<evidence type="ECO:0000256" key="2">
    <source>
        <dbReference type="ARBA" id="ARBA00004972"/>
    </source>
</evidence>